<evidence type="ECO:0000259" key="9">
    <source>
        <dbReference type="Pfam" id="PF12804"/>
    </source>
</evidence>
<reference evidence="10 11" key="1">
    <citation type="submission" date="2016-11" db="EMBL/GenBank/DDBJ databases">
        <title>Genome sequence of Sphingomonas jeddahensis G39.</title>
        <authorList>
            <person name="Poehlein A."/>
            <person name="Wuebbeler J.H."/>
            <person name="Steinbuechel A."/>
            <person name="Daniel R."/>
        </authorList>
    </citation>
    <scope>NUCLEOTIDE SEQUENCE [LARGE SCALE GENOMIC DNA]</scope>
    <source>
        <strain evidence="10 11">G39</strain>
    </source>
</reference>
<feature type="binding site" evidence="8">
    <location>
        <position position="61"/>
    </location>
    <ligand>
        <name>GTP</name>
        <dbReference type="ChEBI" id="CHEBI:37565"/>
    </ligand>
</feature>
<dbReference type="PANTHER" id="PTHR19136">
    <property type="entry name" value="MOLYBDENUM COFACTOR GUANYLYLTRANSFERASE"/>
    <property type="match status" value="1"/>
</dbReference>
<keyword evidence="4 8" id="KW-0547">Nucleotide-binding</keyword>
<keyword evidence="6 8" id="KW-0342">GTP-binding</keyword>
<dbReference type="GO" id="GO:0005525">
    <property type="term" value="F:GTP binding"/>
    <property type="evidence" value="ECO:0007669"/>
    <property type="project" value="UniProtKB-UniRule"/>
</dbReference>
<keyword evidence="11" id="KW-1185">Reference proteome</keyword>
<dbReference type="EC" id="2.7.7.77" evidence="8"/>
<dbReference type="InterPro" id="IPR025877">
    <property type="entry name" value="MobA-like_NTP_Trfase"/>
</dbReference>
<evidence type="ECO:0000256" key="1">
    <source>
        <dbReference type="ARBA" id="ARBA00022490"/>
    </source>
</evidence>
<dbReference type="EMBL" id="MPSB01000003">
    <property type="protein sequence ID" value="ONF96904.1"/>
    <property type="molecule type" value="Genomic_DNA"/>
</dbReference>
<name>A0A1V2EXL3_9SPHN</name>
<organism evidence="10 11">
    <name type="scientific">Sphingomonas jeddahensis</name>
    <dbReference type="NCBI Taxonomy" id="1915074"/>
    <lineage>
        <taxon>Bacteria</taxon>
        <taxon>Pseudomonadati</taxon>
        <taxon>Pseudomonadota</taxon>
        <taxon>Alphaproteobacteria</taxon>
        <taxon>Sphingomonadales</taxon>
        <taxon>Sphingomonadaceae</taxon>
        <taxon>Sphingomonas</taxon>
    </lineage>
</organism>
<feature type="binding site" evidence="8">
    <location>
        <position position="21"/>
    </location>
    <ligand>
        <name>GTP</name>
        <dbReference type="ChEBI" id="CHEBI:37565"/>
    </ligand>
</feature>
<evidence type="ECO:0000313" key="10">
    <source>
        <dbReference type="EMBL" id="ONF96904.1"/>
    </source>
</evidence>
<keyword evidence="5 8" id="KW-0460">Magnesium</keyword>
<dbReference type="SUPFAM" id="SSF53448">
    <property type="entry name" value="Nucleotide-diphospho-sugar transferases"/>
    <property type="match status" value="1"/>
</dbReference>
<dbReference type="InterPro" id="IPR013482">
    <property type="entry name" value="Molybde_CF_guanTrfase"/>
</dbReference>
<dbReference type="GO" id="GO:0005737">
    <property type="term" value="C:cytoplasm"/>
    <property type="evidence" value="ECO:0007669"/>
    <property type="project" value="UniProtKB-SubCell"/>
</dbReference>
<dbReference type="AlphaFoldDB" id="A0A1V2EXL3"/>
<comment type="cofactor">
    <cofactor evidence="8">
        <name>Mg(2+)</name>
        <dbReference type="ChEBI" id="CHEBI:18420"/>
    </cofactor>
</comment>
<keyword evidence="2 8" id="KW-0808">Transferase</keyword>
<feature type="binding site" evidence="8">
    <location>
        <position position="94"/>
    </location>
    <ligand>
        <name>GTP</name>
        <dbReference type="ChEBI" id="CHEBI:37565"/>
    </ligand>
</feature>
<dbReference type="OrthoDB" id="9788394at2"/>
<comment type="caution">
    <text evidence="8">Lacks conserved residue(s) required for the propagation of feature annotation.</text>
</comment>
<keyword evidence="10" id="KW-0548">Nucleotidyltransferase</keyword>
<dbReference type="GO" id="GO:0006777">
    <property type="term" value="P:Mo-molybdopterin cofactor biosynthetic process"/>
    <property type="evidence" value="ECO:0007669"/>
    <property type="project" value="UniProtKB-KW"/>
</dbReference>
<evidence type="ECO:0000256" key="3">
    <source>
        <dbReference type="ARBA" id="ARBA00022723"/>
    </source>
</evidence>
<dbReference type="RefSeq" id="WP_076743860.1">
    <property type="nucleotide sequence ID" value="NZ_MPSB01000003.1"/>
</dbReference>
<comment type="catalytic activity">
    <reaction evidence="8">
        <text>Mo-molybdopterin + GTP + H(+) = Mo-molybdopterin guanine dinucleotide + diphosphate</text>
        <dbReference type="Rhea" id="RHEA:34243"/>
        <dbReference type="ChEBI" id="CHEBI:15378"/>
        <dbReference type="ChEBI" id="CHEBI:33019"/>
        <dbReference type="ChEBI" id="CHEBI:37565"/>
        <dbReference type="ChEBI" id="CHEBI:71302"/>
        <dbReference type="ChEBI" id="CHEBI:71310"/>
        <dbReference type="EC" id="2.7.7.77"/>
    </reaction>
</comment>
<dbReference type="Gene3D" id="3.90.550.10">
    <property type="entry name" value="Spore Coat Polysaccharide Biosynthesis Protein SpsA, Chain A"/>
    <property type="match status" value="1"/>
</dbReference>
<protein>
    <recommendedName>
        <fullName evidence="8">Molybdenum cofactor guanylyltransferase</fullName>
        <shortName evidence="8">MoCo guanylyltransferase</shortName>
        <ecNumber evidence="8">2.7.7.77</ecNumber>
    </recommendedName>
    <alternativeName>
        <fullName evidence="8">GTP:molybdopterin guanylyltransferase</fullName>
    </alternativeName>
    <alternativeName>
        <fullName evidence="8">Mo-MPT guanylyltransferase</fullName>
    </alternativeName>
    <alternativeName>
        <fullName evidence="8">Molybdopterin guanylyltransferase</fullName>
    </alternativeName>
    <alternativeName>
        <fullName evidence="8">Molybdopterin-guanine dinucleotide synthase</fullName>
        <shortName evidence="8">MGD synthase</shortName>
    </alternativeName>
</protein>
<comment type="subunit">
    <text evidence="8">Monomer.</text>
</comment>
<evidence type="ECO:0000256" key="5">
    <source>
        <dbReference type="ARBA" id="ARBA00022842"/>
    </source>
</evidence>
<comment type="domain">
    <text evidence="8">The N-terminal domain determines nucleotide recognition and specific binding, while the C-terminal domain determines the specific binding to the target protein.</text>
</comment>
<keyword evidence="1 8" id="KW-0963">Cytoplasm</keyword>
<dbReference type="PANTHER" id="PTHR19136:SF81">
    <property type="entry name" value="MOLYBDENUM COFACTOR GUANYLYLTRANSFERASE"/>
    <property type="match status" value="1"/>
</dbReference>
<proteinExistence type="inferred from homology"/>
<evidence type="ECO:0000256" key="2">
    <source>
        <dbReference type="ARBA" id="ARBA00022679"/>
    </source>
</evidence>
<dbReference type="HAMAP" id="MF_00316">
    <property type="entry name" value="MobA"/>
    <property type="match status" value="1"/>
</dbReference>
<comment type="subcellular location">
    <subcellularLocation>
        <location evidence="8">Cytoplasm</location>
    </subcellularLocation>
</comment>
<feature type="binding site" evidence="8">
    <location>
        <position position="94"/>
    </location>
    <ligand>
        <name>Mg(2+)</name>
        <dbReference type="ChEBI" id="CHEBI:18420"/>
    </ligand>
</feature>
<feature type="domain" description="MobA-like NTP transferase" evidence="9">
    <location>
        <begin position="6"/>
        <end position="145"/>
    </location>
</feature>
<comment type="function">
    <text evidence="8">Transfers a GMP moiety from GTP to Mo-molybdopterin (Mo-MPT) cofactor (Moco or molybdenum cofactor) to form Mo-molybdopterin guanine dinucleotide (Mo-MGD) cofactor.</text>
</comment>
<evidence type="ECO:0000256" key="4">
    <source>
        <dbReference type="ARBA" id="ARBA00022741"/>
    </source>
</evidence>
<comment type="caution">
    <text evidence="10">The sequence shown here is derived from an EMBL/GenBank/DDBJ whole genome shotgun (WGS) entry which is preliminary data.</text>
</comment>
<dbReference type="GO" id="GO:0061603">
    <property type="term" value="F:molybdenum cofactor guanylyltransferase activity"/>
    <property type="evidence" value="ECO:0007669"/>
    <property type="project" value="UniProtKB-EC"/>
</dbReference>
<keyword evidence="7 8" id="KW-0501">Molybdenum cofactor biosynthesis</keyword>
<accession>A0A1V2EXL3</accession>
<dbReference type="STRING" id="1915074.SPHI_11000"/>
<evidence type="ECO:0000256" key="7">
    <source>
        <dbReference type="ARBA" id="ARBA00023150"/>
    </source>
</evidence>
<comment type="similarity">
    <text evidence="8">Belongs to the MobA family.</text>
</comment>
<evidence type="ECO:0000313" key="11">
    <source>
        <dbReference type="Proteomes" id="UP000188729"/>
    </source>
</evidence>
<sequence length="175" mass="18061">MAGVLGAIMAGGEARRFGSDKALALFEGRPLIDHVATGLRGQTDAVVVVGRHHGGLTSVADRPARGLGPLGALAGALHWAQANGFAAVLSAPCDVPLLPDDLAMRLAGEGAAYVDGLPVLGWWPSVLADDLAEWLAADRPRAVRQWAAAVGARLVVLEGLPANVNTQEDLAALRR</sequence>
<dbReference type="InterPro" id="IPR029044">
    <property type="entry name" value="Nucleotide-diphossugar_trans"/>
</dbReference>
<dbReference type="CDD" id="cd02503">
    <property type="entry name" value="MobA"/>
    <property type="match status" value="1"/>
</dbReference>
<evidence type="ECO:0000256" key="6">
    <source>
        <dbReference type="ARBA" id="ARBA00023134"/>
    </source>
</evidence>
<gene>
    <name evidence="8 10" type="primary">mobA</name>
    <name evidence="10" type="ORF">SPHI_11000</name>
</gene>
<keyword evidence="3 8" id="KW-0479">Metal-binding</keyword>
<dbReference type="Proteomes" id="UP000188729">
    <property type="component" value="Unassembled WGS sequence"/>
</dbReference>
<dbReference type="GO" id="GO:0046872">
    <property type="term" value="F:metal ion binding"/>
    <property type="evidence" value="ECO:0007669"/>
    <property type="project" value="UniProtKB-KW"/>
</dbReference>
<evidence type="ECO:0000256" key="8">
    <source>
        <dbReference type="HAMAP-Rule" id="MF_00316"/>
    </source>
</evidence>
<dbReference type="Pfam" id="PF12804">
    <property type="entry name" value="NTP_transf_3"/>
    <property type="match status" value="1"/>
</dbReference>